<dbReference type="NCBIfam" id="TIGR04223">
    <property type="entry name" value="quorum_AgrD"/>
    <property type="match status" value="1"/>
</dbReference>
<reference evidence="1" key="1">
    <citation type="journal article" date="2014" name="Int. J. Syst. Evol. Microbiol.">
        <title>Complete genome sequence of Corynebacterium casei LMG S-19264T (=DSM 44701T), isolated from a smear-ripened cheese.</title>
        <authorList>
            <consortium name="US DOE Joint Genome Institute (JGI-PGF)"/>
            <person name="Walter F."/>
            <person name="Albersmeier A."/>
            <person name="Kalinowski J."/>
            <person name="Ruckert C."/>
        </authorList>
    </citation>
    <scope>NUCLEOTIDE SEQUENCE</scope>
    <source>
        <strain evidence="1">CGMCC 1.12987</strain>
    </source>
</reference>
<gene>
    <name evidence="1" type="ORF">GCM10010916_41980</name>
</gene>
<dbReference type="EMBL" id="BMGR01000016">
    <property type="protein sequence ID" value="GGG20859.1"/>
    <property type="molecule type" value="Genomic_DNA"/>
</dbReference>
<accession>A0A917G3M6</accession>
<dbReference type="RefSeq" id="WP_188533034.1">
    <property type="nucleotide sequence ID" value="NZ_BMGR01000016.1"/>
</dbReference>
<evidence type="ECO:0000313" key="1">
    <source>
        <dbReference type="EMBL" id="GGG20859.1"/>
    </source>
</evidence>
<comment type="caution">
    <text evidence="1">The sequence shown here is derived from an EMBL/GenBank/DDBJ whole genome shotgun (WGS) entry which is preliminary data.</text>
</comment>
<reference evidence="1" key="2">
    <citation type="submission" date="2020-09" db="EMBL/GenBank/DDBJ databases">
        <authorList>
            <person name="Sun Q."/>
            <person name="Zhou Y."/>
        </authorList>
    </citation>
    <scope>NUCLEOTIDE SEQUENCE</scope>
    <source>
        <strain evidence="1">CGMCC 1.12987</strain>
    </source>
</reference>
<dbReference type="AlphaFoldDB" id="A0A917G3M6"/>
<evidence type="ECO:0008006" key="3">
    <source>
        <dbReference type="Google" id="ProtNLM"/>
    </source>
</evidence>
<dbReference type="Proteomes" id="UP000644756">
    <property type="component" value="Unassembled WGS sequence"/>
</dbReference>
<dbReference type="InterPro" id="IPR009229">
    <property type="entry name" value="AgrD"/>
</dbReference>
<proteinExistence type="predicted"/>
<keyword evidence="2" id="KW-1185">Reference proteome</keyword>
<evidence type="ECO:0000313" key="2">
    <source>
        <dbReference type="Proteomes" id="UP000644756"/>
    </source>
</evidence>
<protein>
    <recommendedName>
        <fullName evidence="3">Cyclic lactone autoinducer peptide</fullName>
    </recommendedName>
</protein>
<sequence length="39" mass="4267">MRKKFYTLLATALAGAAVLVVSTASWAYINQPETPKELL</sequence>
<organism evidence="1 2">
    <name type="scientific">Paenibacillus abyssi</name>
    <dbReference type="NCBI Taxonomy" id="1340531"/>
    <lineage>
        <taxon>Bacteria</taxon>
        <taxon>Bacillati</taxon>
        <taxon>Bacillota</taxon>
        <taxon>Bacilli</taxon>
        <taxon>Bacillales</taxon>
        <taxon>Paenibacillaceae</taxon>
        <taxon>Paenibacillus</taxon>
    </lineage>
</organism>
<name>A0A917G3M6_9BACL</name>